<reference evidence="1 2" key="1">
    <citation type="submission" date="2015-09" db="EMBL/GenBank/DDBJ databases">
        <title>Genome announcement of multiple Pseudomonas syringae strains.</title>
        <authorList>
            <person name="Thakur S."/>
            <person name="Wang P.W."/>
            <person name="Gong Y."/>
            <person name="Weir B.S."/>
            <person name="Guttman D.S."/>
        </authorList>
    </citation>
    <scope>NUCLEOTIDE SEQUENCE [LARGE SCALE GENOMIC DNA]</scope>
    <source>
        <strain evidence="1 2">ICMP17001</strain>
    </source>
</reference>
<proteinExistence type="predicted"/>
<dbReference type="PATRIC" id="fig|317659.3.peg.2272"/>
<keyword evidence="2" id="KW-1185">Reference proteome</keyword>
<accession>A0A0N8R7S1</accession>
<evidence type="ECO:0000313" key="2">
    <source>
        <dbReference type="Proteomes" id="UP000051335"/>
    </source>
</evidence>
<dbReference type="Pfam" id="PF13759">
    <property type="entry name" value="2OG-FeII_Oxy_5"/>
    <property type="match status" value="1"/>
</dbReference>
<dbReference type="EMBL" id="LJQC01000391">
    <property type="protein sequence ID" value="KPX01575.1"/>
    <property type="molecule type" value="Genomic_DNA"/>
</dbReference>
<dbReference type="Proteomes" id="UP000051335">
    <property type="component" value="Unassembled WGS sequence"/>
</dbReference>
<dbReference type="InterPro" id="IPR012668">
    <property type="entry name" value="CHP02466"/>
</dbReference>
<comment type="caution">
    <text evidence="1">The sequence shown here is derived from an EMBL/GenBank/DDBJ whole genome shotgun (WGS) entry which is preliminary data.</text>
</comment>
<organism evidence="1 2">
    <name type="scientific">Pseudomonas syringae pv. coryli</name>
    <dbReference type="NCBI Taxonomy" id="317659"/>
    <lineage>
        <taxon>Bacteria</taxon>
        <taxon>Pseudomonadati</taxon>
        <taxon>Pseudomonadota</taxon>
        <taxon>Gammaproteobacteria</taxon>
        <taxon>Pseudomonadales</taxon>
        <taxon>Pseudomonadaceae</taxon>
        <taxon>Pseudomonas</taxon>
    </lineage>
</organism>
<gene>
    <name evidence="1" type="ORF">ALO75_102687</name>
</gene>
<dbReference type="AlphaFoldDB" id="A0A0N8R7S1"/>
<name>A0A0N8R7S1_9PSED</name>
<protein>
    <submittedName>
        <fullName evidence="1">Uncharacterized protein</fullName>
    </submittedName>
</protein>
<dbReference type="Gene3D" id="2.60.120.620">
    <property type="entry name" value="q2cbj1_9rhob like domain"/>
    <property type="match status" value="1"/>
</dbReference>
<sequence>MSFTQNVDPEKIHINRCFSTPLASLIYPEADLLNLKLLDAIETRRNEETGALHSNDGGWQSSADFPAWAGDAGEAILAFAMDFATQLTAVHSEDHGLIEPDFEWRHNAWVNVNEAGHGNALHGHPGAFWSGVYWVDDGGRHDDVSIGGDLEFPDPRGMMPSVYNPTLRMRIDGCLTAGYSTTITPCTGTLVMFPSWLMHLVQSYKGKRPRVSIAFNFGV</sequence>
<evidence type="ECO:0000313" key="1">
    <source>
        <dbReference type="EMBL" id="KPX01575.1"/>
    </source>
</evidence>